<dbReference type="EMBL" id="FQXE01000014">
    <property type="protein sequence ID" value="SHI23018.1"/>
    <property type="molecule type" value="Genomic_DNA"/>
</dbReference>
<evidence type="ECO:0000256" key="2">
    <source>
        <dbReference type="ARBA" id="ARBA00023002"/>
    </source>
</evidence>
<dbReference type="PROSITE" id="PS00061">
    <property type="entry name" value="ADH_SHORT"/>
    <property type="match status" value="1"/>
</dbReference>
<gene>
    <name evidence="4" type="ORF">SAMN04488135_114105</name>
</gene>
<reference evidence="4 5" key="1">
    <citation type="submission" date="2016-11" db="EMBL/GenBank/DDBJ databases">
        <authorList>
            <person name="Jaros S."/>
            <person name="Januszkiewicz K."/>
            <person name="Wedrychowicz H."/>
        </authorList>
    </citation>
    <scope>NUCLEOTIDE SEQUENCE [LARGE SCALE GENOMIC DNA]</scope>
    <source>
        <strain evidence="4 5">CGMCC 1.10190</strain>
    </source>
</reference>
<organism evidence="4 5">
    <name type="scientific">Pollutimonas bauzanensis</name>
    <dbReference type="NCBI Taxonomy" id="658167"/>
    <lineage>
        <taxon>Bacteria</taxon>
        <taxon>Pseudomonadati</taxon>
        <taxon>Pseudomonadota</taxon>
        <taxon>Betaproteobacteria</taxon>
        <taxon>Burkholderiales</taxon>
        <taxon>Alcaligenaceae</taxon>
        <taxon>Pollutimonas</taxon>
    </lineage>
</organism>
<evidence type="ECO:0000259" key="3">
    <source>
        <dbReference type="SMART" id="SM00822"/>
    </source>
</evidence>
<dbReference type="GO" id="GO:0016491">
    <property type="term" value="F:oxidoreductase activity"/>
    <property type="evidence" value="ECO:0007669"/>
    <property type="project" value="UniProtKB-KW"/>
</dbReference>
<dbReference type="PANTHER" id="PTHR43669">
    <property type="entry name" value="5-KETO-D-GLUCONATE 5-REDUCTASE"/>
    <property type="match status" value="1"/>
</dbReference>
<evidence type="ECO:0000313" key="5">
    <source>
        <dbReference type="Proteomes" id="UP000184226"/>
    </source>
</evidence>
<sequence>MFDLSGQVALITGSSRGIGLAAAQALGRQGATVIINGRDPAVLEQAREGLASQGIHALALPFDITDIDQAVQAVDEVSKTVEKIDILFSNAGVQHREKLLTFPLPDFERVVFANLTAQWALGRHIARGMDARGYGRIIFTGSITALLGRREITAYTAAKAAMHGLVRQWAAELAESGITVNAIAPGYIKTELTTKLWNDPEFTAWLENRVPLKKWGDPDDIAAALVFLAARESRFVTGQVLVVDGGMSSSM</sequence>
<accession>A0A1M5ZFI5</accession>
<dbReference type="Pfam" id="PF13561">
    <property type="entry name" value="adh_short_C2"/>
    <property type="match status" value="1"/>
</dbReference>
<dbReference type="OrthoDB" id="9803333at2"/>
<keyword evidence="5" id="KW-1185">Reference proteome</keyword>
<dbReference type="STRING" id="658167.SAMN04488135_114105"/>
<dbReference type="PRINTS" id="PR00081">
    <property type="entry name" value="GDHRDH"/>
</dbReference>
<dbReference type="AlphaFoldDB" id="A0A1M5ZFI5"/>
<dbReference type="PRINTS" id="PR00080">
    <property type="entry name" value="SDRFAMILY"/>
</dbReference>
<dbReference type="InterPro" id="IPR002347">
    <property type="entry name" value="SDR_fam"/>
</dbReference>
<keyword evidence="2" id="KW-0560">Oxidoreductase</keyword>
<dbReference type="PANTHER" id="PTHR43669:SF14">
    <property type="entry name" value="OXIDOREDUCTASE"/>
    <property type="match status" value="1"/>
</dbReference>
<evidence type="ECO:0000256" key="1">
    <source>
        <dbReference type="ARBA" id="ARBA00006484"/>
    </source>
</evidence>
<dbReference type="RefSeq" id="WP_073107359.1">
    <property type="nucleotide sequence ID" value="NZ_FQXE01000014.1"/>
</dbReference>
<evidence type="ECO:0000313" key="4">
    <source>
        <dbReference type="EMBL" id="SHI23018.1"/>
    </source>
</evidence>
<dbReference type="SMART" id="SM00822">
    <property type="entry name" value="PKS_KR"/>
    <property type="match status" value="1"/>
</dbReference>
<dbReference type="InterPro" id="IPR036291">
    <property type="entry name" value="NAD(P)-bd_dom_sf"/>
</dbReference>
<name>A0A1M5ZFI5_9BURK</name>
<dbReference type="InterPro" id="IPR057326">
    <property type="entry name" value="KR_dom"/>
</dbReference>
<dbReference type="SUPFAM" id="SSF51735">
    <property type="entry name" value="NAD(P)-binding Rossmann-fold domains"/>
    <property type="match status" value="1"/>
</dbReference>
<dbReference type="Proteomes" id="UP000184226">
    <property type="component" value="Unassembled WGS sequence"/>
</dbReference>
<dbReference type="InterPro" id="IPR020904">
    <property type="entry name" value="Sc_DH/Rdtase_CS"/>
</dbReference>
<comment type="similarity">
    <text evidence="1">Belongs to the short-chain dehydrogenases/reductases (SDR) family.</text>
</comment>
<dbReference type="Gene3D" id="3.40.50.720">
    <property type="entry name" value="NAD(P)-binding Rossmann-like Domain"/>
    <property type="match status" value="1"/>
</dbReference>
<proteinExistence type="inferred from homology"/>
<feature type="domain" description="Ketoreductase" evidence="3">
    <location>
        <begin position="7"/>
        <end position="186"/>
    </location>
</feature>
<protein>
    <submittedName>
        <fullName evidence="4">Gluconate 5-dehydrogenase</fullName>
    </submittedName>
</protein>
<dbReference type="FunFam" id="3.40.50.720:FF:000084">
    <property type="entry name" value="Short-chain dehydrogenase reductase"/>
    <property type="match status" value="1"/>
</dbReference>